<evidence type="ECO:0000313" key="2">
    <source>
        <dbReference type="Proteomes" id="UP000397656"/>
    </source>
</evidence>
<dbReference type="RefSeq" id="WP_150993238.1">
    <property type="nucleotide sequence ID" value="NZ_CP062803.1"/>
</dbReference>
<dbReference type="GeneID" id="98403178"/>
<gene>
    <name evidence="1" type="ORF">F7R26_019825</name>
</gene>
<reference evidence="1 2" key="1">
    <citation type="submission" date="2020-10" db="EMBL/GenBank/DDBJ databases">
        <title>Complete genome sequence of Cupriavidus basilensis CCUG 49340T.</title>
        <authorList>
            <person name="Salva-Serra F."/>
            <person name="Donoso R.A."/>
            <person name="Cho K.H."/>
            <person name="Yoo J.A."/>
            <person name="Lee K."/>
            <person name="Yoon S.-H."/>
            <person name="Perez-Pantoja D."/>
            <person name="Moore E.R.B."/>
        </authorList>
    </citation>
    <scope>NUCLEOTIDE SEQUENCE [LARGE SCALE GENOMIC DNA]</scope>
    <source>
        <strain evidence="2">CCUG 49340</strain>
    </source>
</reference>
<organism evidence="1 2">
    <name type="scientific">Cupriavidus basilensis</name>
    <dbReference type="NCBI Taxonomy" id="68895"/>
    <lineage>
        <taxon>Bacteria</taxon>
        <taxon>Pseudomonadati</taxon>
        <taxon>Pseudomonadota</taxon>
        <taxon>Betaproteobacteria</taxon>
        <taxon>Burkholderiales</taxon>
        <taxon>Burkholderiaceae</taxon>
        <taxon>Cupriavidus</taxon>
    </lineage>
</organism>
<dbReference type="AlphaFoldDB" id="A0A643FIB4"/>
<proteinExistence type="predicted"/>
<accession>A0A643FIB4</accession>
<dbReference type="EMBL" id="CP062803">
    <property type="protein sequence ID" value="QOT76346.1"/>
    <property type="molecule type" value="Genomic_DNA"/>
</dbReference>
<name>A0A643FIB4_9BURK</name>
<evidence type="ECO:0000313" key="1">
    <source>
        <dbReference type="EMBL" id="QOT76346.1"/>
    </source>
</evidence>
<protein>
    <submittedName>
        <fullName evidence="1">Uncharacterized protein</fullName>
    </submittedName>
</protein>
<sequence length="145" mass="16319">MRTARASYVPATTRAALARFGVSVVASVDGTKISVSPYELPGEVEWRVDMLHWYITKVVLDLMWLPREELMAYLERTKQALVAESNLHQLEADLVVDAASSTLQRLDWSPTGAPEARARLVDHVHSTWDALQERYVNIVSSSPQR</sequence>
<dbReference type="Proteomes" id="UP000397656">
    <property type="component" value="Chromosome 1"/>
</dbReference>